<feature type="transmembrane region" description="Helical" evidence="1">
    <location>
        <begin position="47"/>
        <end position="63"/>
    </location>
</feature>
<proteinExistence type="predicted"/>
<dbReference type="EMBL" id="SRYJ01000032">
    <property type="protein sequence ID" value="TGY69132.1"/>
    <property type="molecule type" value="Genomic_DNA"/>
</dbReference>
<feature type="transmembrane region" description="Helical" evidence="1">
    <location>
        <begin position="189"/>
        <end position="205"/>
    </location>
</feature>
<feature type="transmembrane region" description="Helical" evidence="1">
    <location>
        <begin position="23"/>
        <end position="40"/>
    </location>
</feature>
<feature type="transmembrane region" description="Helical" evidence="1">
    <location>
        <begin position="159"/>
        <end position="177"/>
    </location>
</feature>
<comment type="caution">
    <text evidence="2">The sequence shown here is derived from an EMBL/GenBank/DDBJ whole genome shotgun (WGS) entry which is preliminary data.</text>
</comment>
<keyword evidence="1" id="KW-1133">Transmembrane helix</keyword>
<evidence type="ECO:0000313" key="2">
    <source>
        <dbReference type="EMBL" id="TGY69132.1"/>
    </source>
</evidence>
<name>A0A4S2FJT5_9BACT</name>
<organism evidence="2 3">
    <name type="scientific">Phocaeicola sartorii</name>
    <dbReference type="NCBI Taxonomy" id="671267"/>
    <lineage>
        <taxon>Bacteria</taxon>
        <taxon>Pseudomonadati</taxon>
        <taxon>Bacteroidota</taxon>
        <taxon>Bacteroidia</taxon>
        <taxon>Bacteroidales</taxon>
        <taxon>Bacteroidaceae</taxon>
        <taxon>Phocaeicola</taxon>
    </lineage>
</organism>
<reference evidence="2 3" key="1">
    <citation type="submission" date="2019-04" db="EMBL/GenBank/DDBJ databases">
        <title>Microbes associate with the intestines of laboratory mice.</title>
        <authorList>
            <person name="Navarre W."/>
            <person name="Wong E."/>
            <person name="Huang K."/>
            <person name="Tropini C."/>
            <person name="Ng K."/>
            <person name="Yu B."/>
        </authorList>
    </citation>
    <scope>NUCLEOTIDE SEQUENCE [LARGE SCALE GENOMIC DNA]</scope>
    <source>
        <strain evidence="2 3">NM22_B1</strain>
    </source>
</reference>
<keyword evidence="1" id="KW-0812">Transmembrane</keyword>
<keyword evidence="1" id="KW-0472">Membrane</keyword>
<accession>A0A4S2FJT5</accession>
<feature type="transmembrane region" description="Helical" evidence="1">
    <location>
        <begin position="95"/>
        <end position="116"/>
    </location>
</feature>
<dbReference type="AlphaFoldDB" id="A0A4S2FJT5"/>
<sequence length="234" mass="28014">MRECYVTQLGELRYRSDFGFGQSNRFSLYVYGVLMYLYIVLHRKKDFLFLLIATYVTLTVYIYTDSKTFLAAMVCFFTFYIFLKINLLTKPFFRFLLLVTPALLIALTWYLCYFEYYEIVNVFLSGRLSFFRSVLDRISWIHYLIGTELMSEGLLDSSYLHLVLDFGILFVLVSYYLYYKCIKFHYDEILGYMPIVFSVLFYGFSESLFVHLANATSLMIWIIMFSYIKVKWIK</sequence>
<dbReference type="Proteomes" id="UP000310760">
    <property type="component" value="Unassembled WGS sequence"/>
</dbReference>
<feature type="transmembrane region" description="Helical" evidence="1">
    <location>
        <begin position="211"/>
        <end position="228"/>
    </location>
</feature>
<dbReference type="RefSeq" id="WP_135952139.1">
    <property type="nucleotide sequence ID" value="NZ_CAOOJZ010000083.1"/>
</dbReference>
<gene>
    <name evidence="2" type="ORF">E5339_14190</name>
</gene>
<feature type="transmembrane region" description="Helical" evidence="1">
    <location>
        <begin position="69"/>
        <end position="88"/>
    </location>
</feature>
<evidence type="ECO:0000313" key="3">
    <source>
        <dbReference type="Proteomes" id="UP000310760"/>
    </source>
</evidence>
<evidence type="ECO:0000256" key="1">
    <source>
        <dbReference type="SAM" id="Phobius"/>
    </source>
</evidence>
<protein>
    <submittedName>
        <fullName evidence="2">Uncharacterized protein</fullName>
    </submittedName>
</protein>